<dbReference type="RefSeq" id="XP_018286754.1">
    <property type="nucleotide sequence ID" value="XM_018432449.1"/>
</dbReference>
<gene>
    <name evidence="1" type="ORF">PHYBLDRAFT_150307</name>
</gene>
<organism evidence="1 2">
    <name type="scientific">Phycomyces blakesleeanus (strain ATCC 8743b / DSM 1359 / FGSC 10004 / NBRC 33097 / NRRL 1555)</name>
    <dbReference type="NCBI Taxonomy" id="763407"/>
    <lineage>
        <taxon>Eukaryota</taxon>
        <taxon>Fungi</taxon>
        <taxon>Fungi incertae sedis</taxon>
        <taxon>Mucoromycota</taxon>
        <taxon>Mucoromycotina</taxon>
        <taxon>Mucoromycetes</taxon>
        <taxon>Mucorales</taxon>
        <taxon>Phycomycetaceae</taxon>
        <taxon>Phycomyces</taxon>
    </lineage>
</organism>
<dbReference type="Proteomes" id="UP000077315">
    <property type="component" value="Unassembled WGS sequence"/>
</dbReference>
<dbReference type="VEuPathDB" id="FungiDB:PHYBLDRAFT_150307"/>
<accession>A0A162NE40</accession>
<protein>
    <submittedName>
        <fullName evidence="1">Uncharacterized protein</fullName>
    </submittedName>
</protein>
<sequence length="189" mass="21029">MSAGWPITSEGECAGADSDIEFWGPLGYKTIDDSFEDISCLLILIQDFYKSKGVQVDLFTNVCHQYTFMVNNFLGKVILFFEHENSIMVNGQLKPKVVHMVEVNELVSLVVSDATGNTQSVSASATVLLHDLPNVKHSLLNQYLTISEVKYSPSATLPQTIKVFHKEDAQAMILHVEDTINNQCNKLAF</sequence>
<reference evidence="2" key="1">
    <citation type="submission" date="2015-06" db="EMBL/GenBank/DDBJ databases">
        <title>Expansion of signal transduction pathways in fungi by whole-genome duplication.</title>
        <authorList>
            <consortium name="DOE Joint Genome Institute"/>
            <person name="Corrochano L.M."/>
            <person name="Kuo A."/>
            <person name="Marcet-Houben M."/>
            <person name="Polaino S."/>
            <person name="Salamov A."/>
            <person name="Villalobos J.M."/>
            <person name="Alvarez M.I."/>
            <person name="Avalos J."/>
            <person name="Benito E.P."/>
            <person name="Benoit I."/>
            <person name="Burger G."/>
            <person name="Camino L.P."/>
            <person name="Canovas D."/>
            <person name="Cerda-Olmedo E."/>
            <person name="Cheng J.-F."/>
            <person name="Dominguez A."/>
            <person name="Elias M."/>
            <person name="Eslava A.P."/>
            <person name="Glaser F."/>
            <person name="Grimwood J."/>
            <person name="Gutierrez G."/>
            <person name="Heitman J."/>
            <person name="Henrissat B."/>
            <person name="Iturriaga E.A."/>
            <person name="Lang B.F."/>
            <person name="Lavin J.L."/>
            <person name="Lee S."/>
            <person name="Li W."/>
            <person name="Lindquist E."/>
            <person name="Lopez-Garcia S."/>
            <person name="Luque E.M."/>
            <person name="Marcos A.T."/>
            <person name="Martin J."/>
            <person name="McCluskey K."/>
            <person name="Medina H.R."/>
            <person name="Miralles-Duran A."/>
            <person name="Miyazaki A."/>
            <person name="Munoz-Torres E."/>
            <person name="Oguiza J.A."/>
            <person name="Ohm R."/>
            <person name="Olmedo M."/>
            <person name="Orejas M."/>
            <person name="Ortiz-Castellanos L."/>
            <person name="Pisabarro A.G."/>
            <person name="Rodriguez-Romero J."/>
            <person name="Ruiz-Herrera J."/>
            <person name="Ruiz-Vazquez R."/>
            <person name="Sanz C."/>
            <person name="Schackwitz W."/>
            <person name="Schmutz J."/>
            <person name="Shahriari M."/>
            <person name="Shelest E."/>
            <person name="Silva-Franco F."/>
            <person name="Soanes D."/>
            <person name="Syed K."/>
            <person name="Tagua V.G."/>
            <person name="Talbot N.J."/>
            <person name="Thon M."/>
            <person name="De vries R.P."/>
            <person name="Wiebenga A."/>
            <person name="Yadav J.S."/>
            <person name="Braun E.L."/>
            <person name="Baker S."/>
            <person name="Garre V."/>
            <person name="Horwitz B."/>
            <person name="Torres-Martinez S."/>
            <person name="Idnurm A."/>
            <person name="Herrera-Estrella A."/>
            <person name="Gabaldon T."/>
            <person name="Grigoriev I.V."/>
        </authorList>
    </citation>
    <scope>NUCLEOTIDE SEQUENCE [LARGE SCALE GENOMIC DNA]</scope>
    <source>
        <strain evidence="2">NRRL 1555(-)</strain>
    </source>
</reference>
<dbReference type="AlphaFoldDB" id="A0A162NE40"/>
<name>A0A162NE40_PHYB8</name>
<dbReference type="InParanoid" id="A0A162NE40"/>
<evidence type="ECO:0000313" key="2">
    <source>
        <dbReference type="Proteomes" id="UP000077315"/>
    </source>
</evidence>
<evidence type="ECO:0000313" key="1">
    <source>
        <dbReference type="EMBL" id="OAD68714.1"/>
    </source>
</evidence>
<dbReference type="GeneID" id="28993355"/>
<dbReference type="EMBL" id="KV440994">
    <property type="protein sequence ID" value="OAD68714.1"/>
    <property type="molecule type" value="Genomic_DNA"/>
</dbReference>
<keyword evidence="2" id="KW-1185">Reference proteome</keyword>
<proteinExistence type="predicted"/>